<keyword evidence="1" id="KW-0732">Signal</keyword>
<dbReference type="EMBL" id="SMRS01000004">
    <property type="protein sequence ID" value="KAA0875054.1"/>
    <property type="molecule type" value="Genomic_DNA"/>
</dbReference>
<keyword evidence="3" id="KW-1185">Reference proteome</keyword>
<comment type="caution">
    <text evidence="2">The sequence shown here is derived from an EMBL/GenBank/DDBJ whole genome shotgun (WGS) entry which is preliminary data.</text>
</comment>
<proteinExistence type="predicted"/>
<dbReference type="InterPro" id="IPR058248">
    <property type="entry name" value="Lxx211020-like"/>
</dbReference>
<evidence type="ECO:0000256" key="1">
    <source>
        <dbReference type="SAM" id="SignalP"/>
    </source>
</evidence>
<dbReference type="InterPro" id="IPR036182">
    <property type="entry name" value="PCuAC_sf"/>
</dbReference>
<sequence length="154" mass="16781">MMRFSRMLAGLSLLASSTLLAQSPIEIEEAYVRAVPPTQANTAAFMRLINTSDQDISLVAAQAEVSAVTELHTHLEVEGVMQMRQIDQIIIPAQGQAELRPGGLHVMLIGLNKALTEGEMTSLQLRFSDDSNIEIALPVKSVMSGMMPHGHHKH</sequence>
<name>A0A5A9W3I6_9GAMM</name>
<dbReference type="Proteomes" id="UP000325302">
    <property type="component" value="Unassembled WGS sequence"/>
</dbReference>
<gene>
    <name evidence="2" type="ORF">E1H14_06445</name>
</gene>
<dbReference type="InterPro" id="IPR007410">
    <property type="entry name" value="LpqE-like"/>
</dbReference>
<dbReference type="PANTHER" id="PTHR36302:SF1">
    <property type="entry name" value="COPPER CHAPERONE PCU(A)C"/>
    <property type="match status" value="1"/>
</dbReference>
<evidence type="ECO:0000313" key="3">
    <source>
        <dbReference type="Proteomes" id="UP000325302"/>
    </source>
</evidence>
<accession>A0A5A9W3I6</accession>
<evidence type="ECO:0000313" key="2">
    <source>
        <dbReference type="EMBL" id="KAA0875054.1"/>
    </source>
</evidence>
<dbReference type="OrthoDB" id="9796962at2"/>
<feature type="chain" id="PRO_5023126281" evidence="1">
    <location>
        <begin position="22"/>
        <end position="154"/>
    </location>
</feature>
<dbReference type="PANTHER" id="PTHR36302">
    <property type="entry name" value="BLR7088 PROTEIN"/>
    <property type="match status" value="1"/>
</dbReference>
<protein>
    <submittedName>
        <fullName evidence="2">Copper chaperone PCu(A)C</fullName>
    </submittedName>
</protein>
<dbReference type="AlphaFoldDB" id="A0A5A9W3I6"/>
<dbReference type="SUPFAM" id="SSF110087">
    <property type="entry name" value="DR1885-like metal-binding protein"/>
    <property type="match status" value="1"/>
</dbReference>
<dbReference type="Gene3D" id="2.60.40.1890">
    <property type="entry name" value="PCu(A)C copper chaperone"/>
    <property type="match status" value="1"/>
</dbReference>
<feature type="signal peptide" evidence="1">
    <location>
        <begin position="1"/>
        <end position="21"/>
    </location>
</feature>
<dbReference type="Pfam" id="PF04314">
    <property type="entry name" value="PCuAC"/>
    <property type="match status" value="1"/>
</dbReference>
<organism evidence="2 3">
    <name type="scientific">Nitrincola tapanii</name>
    <dbReference type="NCBI Taxonomy" id="1708751"/>
    <lineage>
        <taxon>Bacteria</taxon>
        <taxon>Pseudomonadati</taxon>
        <taxon>Pseudomonadota</taxon>
        <taxon>Gammaproteobacteria</taxon>
        <taxon>Oceanospirillales</taxon>
        <taxon>Oceanospirillaceae</taxon>
        <taxon>Nitrincola</taxon>
    </lineage>
</organism>
<reference evidence="2 3" key="1">
    <citation type="submission" date="2019-03" db="EMBL/GenBank/DDBJ databases">
        <title>Nitrincola sp. nov. isolated from an Indian soda lake.</title>
        <authorList>
            <person name="Joshi A."/>
            <person name="Thite S.V."/>
            <person name="Joseph N."/>
            <person name="Dhotre D."/>
            <person name="Moorthy M."/>
            <person name="Shouche Y.S."/>
        </authorList>
    </citation>
    <scope>NUCLEOTIDE SEQUENCE [LARGE SCALE GENOMIC DNA]</scope>
    <source>
        <strain evidence="2 3">MEB193</strain>
    </source>
</reference>